<dbReference type="RefSeq" id="WP_346101495.1">
    <property type="nucleotide sequence ID" value="NZ_BAAAMU010000003.1"/>
</dbReference>
<keyword evidence="2" id="KW-1185">Reference proteome</keyword>
<reference evidence="2" key="1">
    <citation type="journal article" date="2019" name="Int. J. Syst. Evol. Microbiol.">
        <title>The Global Catalogue of Microorganisms (GCM) 10K type strain sequencing project: providing services to taxonomists for standard genome sequencing and annotation.</title>
        <authorList>
            <consortium name="The Broad Institute Genomics Platform"/>
            <consortium name="The Broad Institute Genome Sequencing Center for Infectious Disease"/>
            <person name="Wu L."/>
            <person name="Ma J."/>
        </authorList>
    </citation>
    <scope>NUCLEOTIDE SEQUENCE [LARGE SCALE GENOMIC DNA]</scope>
    <source>
        <strain evidence="2">JCM 13929</strain>
    </source>
</reference>
<accession>A0ABP4QKH5</accession>
<dbReference type="Proteomes" id="UP001500064">
    <property type="component" value="Unassembled WGS sequence"/>
</dbReference>
<comment type="caution">
    <text evidence="1">The sequence shown here is derived from an EMBL/GenBank/DDBJ whole genome shotgun (WGS) entry which is preliminary data.</text>
</comment>
<evidence type="ECO:0000313" key="2">
    <source>
        <dbReference type="Proteomes" id="UP001500064"/>
    </source>
</evidence>
<proteinExistence type="predicted"/>
<gene>
    <name evidence="1" type="ORF">GCM10009733_008280</name>
</gene>
<evidence type="ECO:0000313" key="1">
    <source>
        <dbReference type="EMBL" id="GAA1614420.1"/>
    </source>
</evidence>
<organism evidence="1 2">
    <name type="scientific">Nonomuraea maheshkhaliensis</name>
    <dbReference type="NCBI Taxonomy" id="419590"/>
    <lineage>
        <taxon>Bacteria</taxon>
        <taxon>Bacillati</taxon>
        <taxon>Actinomycetota</taxon>
        <taxon>Actinomycetes</taxon>
        <taxon>Streptosporangiales</taxon>
        <taxon>Streptosporangiaceae</taxon>
        <taxon>Nonomuraea</taxon>
    </lineage>
</organism>
<sequence>MTDIRKGDRVAADVYGWTATGVVTKVLTHDVVLACDSPGDCSGEDGRCVGHKVMRAHAIVTRRARRKPADVRFETVPDSIRRWQRTFRRSWAYRPFDVTAWRDHPDLLAVEIDGEVLLDKEHQ</sequence>
<evidence type="ECO:0008006" key="3">
    <source>
        <dbReference type="Google" id="ProtNLM"/>
    </source>
</evidence>
<protein>
    <recommendedName>
        <fullName evidence="3">Transposase</fullName>
    </recommendedName>
</protein>
<name>A0ABP4QKH5_9ACTN</name>
<dbReference type="EMBL" id="BAAAMU010000003">
    <property type="protein sequence ID" value="GAA1614420.1"/>
    <property type="molecule type" value="Genomic_DNA"/>
</dbReference>